<dbReference type="EMBL" id="PGCI01001528">
    <property type="protein sequence ID" value="PLW04566.1"/>
    <property type="molecule type" value="Genomic_DNA"/>
</dbReference>
<evidence type="ECO:0000256" key="1">
    <source>
        <dbReference type="SAM" id="MobiDB-lite"/>
    </source>
</evidence>
<protein>
    <submittedName>
        <fullName evidence="3">Uncharacterized protein</fullName>
    </submittedName>
</protein>
<dbReference type="AlphaFoldDB" id="A0A2N5TKN1"/>
<keyword evidence="4" id="KW-1185">Reference proteome</keyword>
<feature type="region of interest" description="Disordered" evidence="1">
    <location>
        <begin position="86"/>
        <end position="127"/>
    </location>
</feature>
<feature type="region of interest" description="Disordered" evidence="1">
    <location>
        <begin position="301"/>
        <end position="334"/>
    </location>
</feature>
<dbReference type="Proteomes" id="UP000235388">
    <property type="component" value="Unassembled WGS sequence"/>
</dbReference>
<feature type="compositionally biased region" description="Basic and acidic residues" evidence="1">
    <location>
        <begin position="518"/>
        <end position="529"/>
    </location>
</feature>
<gene>
    <name evidence="3" type="ORF">PCANC_24883</name>
    <name evidence="2" type="ORF">PCASD_26283</name>
</gene>
<evidence type="ECO:0000313" key="4">
    <source>
        <dbReference type="Proteomes" id="UP000235388"/>
    </source>
</evidence>
<name>A0A2N5TKN1_9BASI</name>
<accession>A0A2N5TKN1</accession>
<sequence>MLPRTTDAIGFIEGNKKKESFSKSARTRAKVPRKELYPSENVSTGLAQAAAPKQRYNASSSLAGKPLAERALRPISVNIATPVRLSPARKTGANRIRSGSESKIQSLQPIGSPSSDSSRQLPPPAASLQPFTLNQFHYVDMPAESAEASQLNSQNLKALSNLLKSNQPPNGDGEHRMLENGERDCLFRPSEEGISEKFFSLAPSLSSSQRSACSPDENHMCLEDSLVIESTTLHSTFFNAGITLPGPPCGVGSTLPDKDCAEQSDPSPTSTSARLALTRLETMILKQRRVDFEPVAIESKFEENRPQNEPLAERSPVVAGAPDQSENPPIGNTPTIGKVRCALLESERLMGIKWIHNVDTALTTNPHITPEVRYHASMLFSLYWGSRSPKVPKKELIPDSQSKSARDLSLDREAKKKLKLIAATAMACLTLTVKWHFDFCKPLFTLQLMSFCKTTDFRTFKVTPEDLIIAERAIMFSYPVAGGLWLDSPHAFLEELIHIIPSLRLLSNVPSYLRSQRGRKDNKNSRESKNNQLPKSGVRWDWPKVVHQVERTLAKATMWQEVLAFEPSVLCVVALYISLDGVEAGYHEKIDDADPADISAPSTQPSKQTVLISERKSMEKAEEPLAIPPKDVNETDGPWIWRWIDINDTMDQVCRVTQVSGDDVENCLDWFCQSELF</sequence>
<dbReference type="EMBL" id="PGCJ01000567">
    <property type="protein sequence ID" value="PLW26051.1"/>
    <property type="molecule type" value="Genomic_DNA"/>
</dbReference>
<evidence type="ECO:0000313" key="2">
    <source>
        <dbReference type="EMBL" id="PLW04566.1"/>
    </source>
</evidence>
<reference evidence="4 5" key="1">
    <citation type="submission" date="2017-11" db="EMBL/GenBank/DDBJ databases">
        <title>De novo assembly and phasing of dikaryotic genomes from two isolates of Puccinia coronata f. sp. avenae, the causal agent of oat crown rust.</title>
        <authorList>
            <person name="Miller M.E."/>
            <person name="Zhang Y."/>
            <person name="Omidvar V."/>
            <person name="Sperschneider J."/>
            <person name="Schwessinger B."/>
            <person name="Raley C."/>
            <person name="Palmer J.M."/>
            <person name="Garnica D."/>
            <person name="Upadhyaya N."/>
            <person name="Rathjen J."/>
            <person name="Taylor J.M."/>
            <person name="Park R.F."/>
            <person name="Dodds P.N."/>
            <person name="Hirsch C.D."/>
            <person name="Kianian S.F."/>
            <person name="Figueroa M."/>
        </authorList>
    </citation>
    <scope>NUCLEOTIDE SEQUENCE [LARGE SCALE GENOMIC DNA]</scope>
    <source>
        <strain evidence="3">12NC29</strain>
        <strain evidence="2">12SD80</strain>
    </source>
</reference>
<feature type="compositionally biased region" description="Polar residues" evidence="1">
    <location>
        <begin position="97"/>
        <end position="120"/>
    </location>
</feature>
<evidence type="ECO:0000313" key="3">
    <source>
        <dbReference type="EMBL" id="PLW26051.1"/>
    </source>
</evidence>
<feature type="compositionally biased region" description="Polar residues" evidence="1">
    <location>
        <begin position="264"/>
        <end position="273"/>
    </location>
</feature>
<evidence type="ECO:0000313" key="5">
    <source>
        <dbReference type="Proteomes" id="UP000235392"/>
    </source>
</evidence>
<dbReference type="Proteomes" id="UP000235392">
    <property type="component" value="Unassembled WGS sequence"/>
</dbReference>
<proteinExistence type="predicted"/>
<comment type="caution">
    <text evidence="3">The sequence shown here is derived from an EMBL/GenBank/DDBJ whole genome shotgun (WGS) entry which is preliminary data.</text>
</comment>
<dbReference type="OrthoDB" id="2505309at2759"/>
<feature type="region of interest" description="Disordered" evidence="1">
    <location>
        <begin position="18"/>
        <end position="57"/>
    </location>
</feature>
<feature type="region of interest" description="Disordered" evidence="1">
    <location>
        <begin position="254"/>
        <end position="273"/>
    </location>
</feature>
<feature type="region of interest" description="Disordered" evidence="1">
    <location>
        <begin position="515"/>
        <end position="536"/>
    </location>
</feature>
<feature type="compositionally biased region" description="Polar residues" evidence="1">
    <location>
        <begin position="324"/>
        <end position="334"/>
    </location>
</feature>
<organism evidence="3 4">
    <name type="scientific">Puccinia coronata f. sp. avenae</name>
    <dbReference type="NCBI Taxonomy" id="200324"/>
    <lineage>
        <taxon>Eukaryota</taxon>
        <taxon>Fungi</taxon>
        <taxon>Dikarya</taxon>
        <taxon>Basidiomycota</taxon>
        <taxon>Pucciniomycotina</taxon>
        <taxon>Pucciniomycetes</taxon>
        <taxon>Pucciniales</taxon>
        <taxon>Pucciniaceae</taxon>
        <taxon>Puccinia</taxon>
    </lineage>
</organism>